<dbReference type="NCBIfam" id="NF003975">
    <property type="entry name" value="PRK05467.1-4"/>
    <property type="match status" value="1"/>
</dbReference>
<keyword evidence="3 7" id="KW-0847">Vitamin C</keyword>
<dbReference type="Gene3D" id="2.60.120.620">
    <property type="entry name" value="q2cbj1_9rhob like domain"/>
    <property type="match status" value="1"/>
</dbReference>
<organism evidence="9 10">
    <name type="scientific">Cupriavidus agavae</name>
    <dbReference type="NCBI Taxonomy" id="1001822"/>
    <lineage>
        <taxon>Bacteria</taxon>
        <taxon>Pseudomonadati</taxon>
        <taxon>Pseudomonadota</taxon>
        <taxon>Betaproteobacteria</taxon>
        <taxon>Burkholderiales</taxon>
        <taxon>Burkholderiaceae</taxon>
        <taxon>Cupriavidus</taxon>
    </lineage>
</organism>
<protein>
    <submittedName>
        <fullName evidence="9">PKHD-type hydroxylase</fullName>
    </submittedName>
</protein>
<dbReference type="RefSeq" id="WP_130392654.1">
    <property type="nucleotide sequence ID" value="NZ_SGXM01000005.1"/>
</dbReference>
<dbReference type="GO" id="GO:0006974">
    <property type="term" value="P:DNA damage response"/>
    <property type="evidence" value="ECO:0007669"/>
    <property type="project" value="TreeGrafter"/>
</dbReference>
<evidence type="ECO:0000256" key="1">
    <source>
        <dbReference type="ARBA" id="ARBA00001961"/>
    </source>
</evidence>
<evidence type="ECO:0000256" key="7">
    <source>
        <dbReference type="HAMAP-Rule" id="MF_00657"/>
    </source>
</evidence>
<keyword evidence="2 7" id="KW-0479">Metal-binding</keyword>
<keyword evidence="5 7" id="KW-0560">Oxidoreductase</keyword>
<dbReference type="PROSITE" id="PS51471">
    <property type="entry name" value="FE2OG_OXY"/>
    <property type="match status" value="1"/>
</dbReference>
<dbReference type="NCBIfam" id="NF003974">
    <property type="entry name" value="PRK05467.1-3"/>
    <property type="match status" value="1"/>
</dbReference>
<dbReference type="OrthoDB" id="9812472at2"/>
<dbReference type="GO" id="GO:0006879">
    <property type="term" value="P:intracellular iron ion homeostasis"/>
    <property type="evidence" value="ECO:0007669"/>
    <property type="project" value="TreeGrafter"/>
</dbReference>
<dbReference type="EMBL" id="SGXM01000005">
    <property type="protein sequence ID" value="RZT36373.1"/>
    <property type="molecule type" value="Genomic_DNA"/>
</dbReference>
<gene>
    <name evidence="9" type="ORF">EV147_3692</name>
</gene>
<keyword evidence="10" id="KW-1185">Reference proteome</keyword>
<dbReference type="GO" id="GO:0005506">
    <property type="term" value="F:iron ion binding"/>
    <property type="evidence" value="ECO:0007669"/>
    <property type="project" value="UniProtKB-UniRule"/>
</dbReference>
<dbReference type="AlphaFoldDB" id="A0A4Q7RRV4"/>
<keyword evidence="4 7" id="KW-0223">Dioxygenase</keyword>
<feature type="binding site" evidence="7">
    <location>
        <position position="159"/>
    </location>
    <ligand>
        <name>Fe cation</name>
        <dbReference type="ChEBI" id="CHEBI:24875"/>
    </ligand>
</feature>
<accession>A0A4Q7RRV4</accession>
<dbReference type="Gene3D" id="4.10.860.20">
    <property type="entry name" value="Rabenosyn, Rab binding domain"/>
    <property type="match status" value="1"/>
</dbReference>
<dbReference type="InterPro" id="IPR005123">
    <property type="entry name" value="Oxoglu/Fe-dep_dioxygenase_dom"/>
</dbReference>
<evidence type="ECO:0000256" key="6">
    <source>
        <dbReference type="ARBA" id="ARBA00023004"/>
    </source>
</evidence>
<evidence type="ECO:0000313" key="9">
    <source>
        <dbReference type="EMBL" id="RZT36373.1"/>
    </source>
</evidence>
<dbReference type="PANTHER" id="PTHR41536:SF1">
    <property type="entry name" value="PKHD-TYPE HYDROXYLASE YBIX"/>
    <property type="match status" value="1"/>
</dbReference>
<dbReference type="InterPro" id="IPR044862">
    <property type="entry name" value="Pro_4_hyd_alph_FE2OG_OXY"/>
</dbReference>
<dbReference type="NCBIfam" id="NF003973">
    <property type="entry name" value="PRK05467.1-2"/>
    <property type="match status" value="1"/>
</dbReference>
<evidence type="ECO:0000256" key="2">
    <source>
        <dbReference type="ARBA" id="ARBA00022723"/>
    </source>
</evidence>
<dbReference type="Pfam" id="PF13640">
    <property type="entry name" value="2OG-FeII_Oxy_3"/>
    <property type="match status" value="1"/>
</dbReference>
<comment type="cofactor">
    <cofactor evidence="1 7">
        <name>L-ascorbate</name>
        <dbReference type="ChEBI" id="CHEBI:38290"/>
    </cofactor>
</comment>
<dbReference type="InterPro" id="IPR023550">
    <property type="entry name" value="PKHD_hydroxylase"/>
</dbReference>
<evidence type="ECO:0000256" key="4">
    <source>
        <dbReference type="ARBA" id="ARBA00022964"/>
    </source>
</evidence>
<evidence type="ECO:0000256" key="3">
    <source>
        <dbReference type="ARBA" id="ARBA00022896"/>
    </source>
</evidence>
<reference evidence="9 10" key="1">
    <citation type="journal article" date="2015" name="Stand. Genomic Sci.">
        <title>Genomic Encyclopedia of Bacterial and Archaeal Type Strains, Phase III: the genomes of soil and plant-associated and newly described type strains.</title>
        <authorList>
            <person name="Whitman W.B."/>
            <person name="Woyke T."/>
            <person name="Klenk H.P."/>
            <person name="Zhou Y."/>
            <person name="Lilburn T.G."/>
            <person name="Beck B.J."/>
            <person name="De Vos P."/>
            <person name="Vandamme P."/>
            <person name="Eisen J.A."/>
            <person name="Garrity G."/>
            <person name="Hugenholtz P."/>
            <person name="Kyrpides N.C."/>
        </authorList>
    </citation>
    <scope>NUCLEOTIDE SEQUENCE [LARGE SCALE GENOMIC DNA]</scope>
    <source>
        <strain evidence="9 10">ASC-9842</strain>
    </source>
</reference>
<dbReference type="InterPro" id="IPR041097">
    <property type="entry name" value="PKHD_C"/>
</dbReference>
<name>A0A4Q7RRV4_9BURK</name>
<comment type="caution">
    <text evidence="9">The sequence shown here is derived from an EMBL/GenBank/DDBJ whole genome shotgun (WGS) entry which is preliminary data.</text>
</comment>
<feature type="domain" description="Fe2OG dioxygenase" evidence="8">
    <location>
        <begin position="78"/>
        <end position="178"/>
    </location>
</feature>
<dbReference type="Pfam" id="PF18331">
    <property type="entry name" value="PKHD_C"/>
    <property type="match status" value="1"/>
</dbReference>
<keyword evidence="6 7" id="KW-0408">Iron</keyword>
<evidence type="ECO:0000313" key="10">
    <source>
        <dbReference type="Proteomes" id="UP000291078"/>
    </source>
</evidence>
<evidence type="ECO:0000256" key="5">
    <source>
        <dbReference type="ARBA" id="ARBA00023002"/>
    </source>
</evidence>
<dbReference type="SMART" id="SM00702">
    <property type="entry name" value="P4Hc"/>
    <property type="match status" value="1"/>
</dbReference>
<comment type="cofactor">
    <cofactor evidence="7">
        <name>Fe(2+)</name>
        <dbReference type="ChEBI" id="CHEBI:29033"/>
    </cofactor>
    <text evidence="7">Binds 1 Fe(2+) ion per subunit.</text>
</comment>
<dbReference type="HAMAP" id="MF_00657">
    <property type="entry name" value="Hydroxyl_YbiX"/>
    <property type="match status" value="1"/>
</dbReference>
<feature type="binding site" evidence="7">
    <location>
        <position position="98"/>
    </location>
    <ligand>
        <name>Fe cation</name>
        <dbReference type="ChEBI" id="CHEBI:24875"/>
    </ligand>
</feature>
<dbReference type="GO" id="GO:0016706">
    <property type="term" value="F:2-oxoglutarate-dependent dioxygenase activity"/>
    <property type="evidence" value="ECO:0007669"/>
    <property type="project" value="UniProtKB-UniRule"/>
</dbReference>
<evidence type="ECO:0000259" key="8">
    <source>
        <dbReference type="PROSITE" id="PS51471"/>
    </source>
</evidence>
<sequence length="227" mass="24998">MMLHIPDVLSKAQVADCRALMDAAEWSDGNQTSGYQSALAKRNLQLPEGSPVARQVGNLIQDALANSALFFSAALPLKVFPPLFNRYEGGQTFGHHVDNAIRYLGGTDFRIRSDLSATLFLTGPEDYDGGELVIEDTYGQQRVKLPAGHMVLYPATSVHHVTPVTRGARVSSFFWIQSMVRDDGQRALLFELDNRLRQVAGSLGQDNEAVIGLTGVYHNLLRRWADA</sequence>
<dbReference type="Proteomes" id="UP000291078">
    <property type="component" value="Unassembled WGS sequence"/>
</dbReference>
<proteinExistence type="inferred from homology"/>
<dbReference type="PANTHER" id="PTHR41536">
    <property type="entry name" value="PKHD-TYPE HYDROXYLASE YBIX"/>
    <property type="match status" value="1"/>
</dbReference>
<feature type="binding site" evidence="7">
    <location>
        <position position="96"/>
    </location>
    <ligand>
        <name>Fe cation</name>
        <dbReference type="ChEBI" id="CHEBI:24875"/>
    </ligand>
</feature>
<feature type="binding site" evidence="7">
    <location>
        <position position="169"/>
    </location>
    <ligand>
        <name>2-oxoglutarate</name>
        <dbReference type="ChEBI" id="CHEBI:16810"/>
    </ligand>
</feature>
<dbReference type="InterPro" id="IPR006620">
    <property type="entry name" value="Pro_4_hyd_alph"/>
</dbReference>
<dbReference type="GO" id="GO:0031418">
    <property type="term" value="F:L-ascorbic acid binding"/>
    <property type="evidence" value="ECO:0007669"/>
    <property type="project" value="UniProtKB-KW"/>
</dbReference>